<keyword evidence="11" id="KW-1185">Reference proteome</keyword>
<evidence type="ECO:0000259" key="6">
    <source>
        <dbReference type="Pfam" id="PF25869"/>
    </source>
</evidence>
<protein>
    <submittedName>
        <fullName evidence="10">Efflux RND transporter periplasmic adaptor subunit</fullName>
    </submittedName>
</protein>
<dbReference type="Pfam" id="PF25954">
    <property type="entry name" value="Beta-barrel_RND_2"/>
    <property type="match status" value="1"/>
</dbReference>
<feature type="domain" description="DUF3347" evidence="4">
    <location>
        <begin position="446"/>
        <end position="538"/>
    </location>
</feature>
<feature type="domain" description="CusB-like barrel-sandwich hybrid" evidence="7">
    <location>
        <begin position="130"/>
        <end position="244"/>
    </location>
</feature>
<organism evidence="10 11">
    <name type="scientific">Formosa undariae</name>
    <dbReference type="NCBI Taxonomy" id="1325436"/>
    <lineage>
        <taxon>Bacteria</taxon>
        <taxon>Pseudomonadati</taxon>
        <taxon>Bacteroidota</taxon>
        <taxon>Flavobacteriia</taxon>
        <taxon>Flavobacteriales</taxon>
        <taxon>Flavobacteriaceae</taxon>
        <taxon>Formosa</taxon>
    </lineage>
</organism>
<dbReference type="Pfam" id="PF25919">
    <property type="entry name" value="BSH_CusB"/>
    <property type="match status" value="1"/>
</dbReference>
<dbReference type="Pfam" id="PF19335">
    <property type="entry name" value="HMBD"/>
    <property type="match status" value="1"/>
</dbReference>
<dbReference type="Gene3D" id="2.40.30.170">
    <property type="match status" value="1"/>
</dbReference>
<feature type="domain" description="CusB-like three alpha-helical bundle" evidence="6">
    <location>
        <begin position="162"/>
        <end position="210"/>
    </location>
</feature>
<dbReference type="Pfam" id="PF25869">
    <property type="entry name" value="3HB_CusB"/>
    <property type="match status" value="1"/>
</dbReference>
<dbReference type="InterPro" id="IPR058790">
    <property type="entry name" value="BSH_CusB"/>
</dbReference>
<dbReference type="NCBIfam" id="TIGR01730">
    <property type="entry name" value="RND_mfp"/>
    <property type="match status" value="1"/>
</dbReference>
<dbReference type="PANTHER" id="PTHR30097">
    <property type="entry name" value="CATION EFFLUX SYSTEM PROTEIN CUSB"/>
    <property type="match status" value="1"/>
</dbReference>
<dbReference type="InterPro" id="IPR051909">
    <property type="entry name" value="MFP_Cation_Efflux"/>
</dbReference>
<dbReference type="InterPro" id="IPR058649">
    <property type="entry name" value="CzcB_C"/>
</dbReference>
<keyword evidence="3" id="KW-1133">Transmembrane helix</keyword>
<feature type="domain" description="CzcB-like C-terminal circularly permuted SH3-like" evidence="9">
    <location>
        <begin position="335"/>
        <end position="396"/>
    </location>
</feature>
<dbReference type="Proteomes" id="UP001589605">
    <property type="component" value="Unassembled WGS sequence"/>
</dbReference>
<dbReference type="Gene3D" id="2.40.420.20">
    <property type="match status" value="1"/>
</dbReference>
<reference evidence="10 11" key="1">
    <citation type="submission" date="2024-09" db="EMBL/GenBank/DDBJ databases">
        <authorList>
            <person name="Sun Q."/>
            <person name="Mori K."/>
        </authorList>
    </citation>
    <scope>NUCLEOTIDE SEQUENCE [LARGE SCALE GENOMIC DNA]</scope>
    <source>
        <strain evidence="10 11">CECT 8286</strain>
    </source>
</reference>
<feature type="transmembrane region" description="Helical" evidence="3">
    <location>
        <begin position="5"/>
        <end position="24"/>
    </location>
</feature>
<evidence type="ECO:0000259" key="7">
    <source>
        <dbReference type="Pfam" id="PF25919"/>
    </source>
</evidence>
<feature type="domain" description="Heavy metal binding" evidence="5">
    <location>
        <begin position="48"/>
        <end position="74"/>
    </location>
</feature>
<dbReference type="InterPro" id="IPR021782">
    <property type="entry name" value="DUF3347"/>
</dbReference>
<name>A0ABV5F489_9FLAO</name>
<evidence type="ECO:0000313" key="11">
    <source>
        <dbReference type="Proteomes" id="UP001589605"/>
    </source>
</evidence>
<accession>A0ABV5F489</accession>
<dbReference type="EMBL" id="JBHMEZ010000012">
    <property type="protein sequence ID" value="MFB9054230.1"/>
    <property type="molecule type" value="Genomic_DNA"/>
</dbReference>
<evidence type="ECO:0000259" key="4">
    <source>
        <dbReference type="Pfam" id="PF11827"/>
    </source>
</evidence>
<comment type="similarity">
    <text evidence="1">Belongs to the membrane fusion protein (MFP) (TC 8.A.1) family.</text>
</comment>
<dbReference type="InterPro" id="IPR006143">
    <property type="entry name" value="RND_pump_MFP"/>
</dbReference>
<evidence type="ECO:0000259" key="9">
    <source>
        <dbReference type="Pfam" id="PF25975"/>
    </source>
</evidence>
<evidence type="ECO:0000259" key="5">
    <source>
        <dbReference type="Pfam" id="PF19335"/>
    </source>
</evidence>
<comment type="caution">
    <text evidence="10">The sequence shown here is derived from an EMBL/GenBank/DDBJ whole genome shotgun (WGS) entry which is preliminary data.</text>
</comment>
<keyword evidence="3" id="KW-0812">Transmembrane</keyword>
<evidence type="ECO:0000256" key="2">
    <source>
        <dbReference type="ARBA" id="ARBA00022448"/>
    </source>
</evidence>
<feature type="domain" description="CusB-like beta-barrel" evidence="8">
    <location>
        <begin position="249"/>
        <end position="321"/>
    </location>
</feature>
<evidence type="ECO:0000256" key="3">
    <source>
        <dbReference type="SAM" id="Phobius"/>
    </source>
</evidence>
<dbReference type="PANTHER" id="PTHR30097:SF4">
    <property type="entry name" value="SLR6042 PROTEIN"/>
    <property type="match status" value="1"/>
</dbReference>
<dbReference type="InterPro" id="IPR045800">
    <property type="entry name" value="HMBD"/>
</dbReference>
<dbReference type="Pfam" id="PF11827">
    <property type="entry name" value="DUF3347"/>
    <property type="match status" value="1"/>
</dbReference>
<keyword evidence="2" id="KW-0813">Transport</keyword>
<dbReference type="InterPro" id="IPR058791">
    <property type="entry name" value="3HB_CusB"/>
</dbReference>
<evidence type="ECO:0000313" key="10">
    <source>
        <dbReference type="EMBL" id="MFB9054230.1"/>
    </source>
</evidence>
<dbReference type="SUPFAM" id="SSF111369">
    <property type="entry name" value="HlyD-like secretion proteins"/>
    <property type="match status" value="1"/>
</dbReference>
<keyword evidence="3" id="KW-0472">Membrane</keyword>
<sequence length="584" mass="65061">MKRNYIYVALALVLGVMLGFFMFGKTESVTLEKHDHDHEVGLKSNEMWTCSMHPQIMKTEAGDCPICGMDLIPVTTDDSGLTAQQFKLSKNATALANIETTVIGESAHGDKGLNLSGTITVNDDKVFVQPAHFNGRIDKLYVTSVGQKVIKGQLVATVYSPDLIRAQQELITAYKMKESQPELYSAVRTKFKNWMIHDGQLNEIEKSGNVVNQFRIYAHVSGTVSEISAKEGDHVMDGKAIFKVSNLSTVWAEFDAYENQIRTLKVGQSIEIVAKAYPNKKIASKITFIDPILKASTRTVTVRAVLDNKDGLFKPGMFVEGVFSNIKDSKAEVLTIPVTSVMWTGKRSVVYLKVSLNEPVFEMREITLGSKLGDTYEVIDGITQGDIIVTNGTFTVDAAAQLKGKSSMMNQNNISNEDANILESHLISEEEVKDAPEIFQKQLETVLLAYVKLKDELVASDFESAKVQARQLLKIVNEVDTKSISEDAKMMSLWGTQSTKIKNNLTEIQTVNDILSFRNTFSKVSLDVKHMIELYGVSVKVYVQFCPMSNQNKGGYWLSLEEKIKNPYYGEVMLECGENDKILE</sequence>
<dbReference type="Pfam" id="PF25975">
    <property type="entry name" value="CzcB_C"/>
    <property type="match status" value="1"/>
</dbReference>
<evidence type="ECO:0000256" key="1">
    <source>
        <dbReference type="ARBA" id="ARBA00009477"/>
    </source>
</evidence>
<proteinExistence type="inferred from homology"/>
<evidence type="ECO:0000259" key="8">
    <source>
        <dbReference type="Pfam" id="PF25954"/>
    </source>
</evidence>
<gene>
    <name evidence="10" type="ORF">ACFFVB_14175</name>
</gene>
<dbReference type="RefSeq" id="WP_382383718.1">
    <property type="nucleotide sequence ID" value="NZ_JBHMEZ010000012.1"/>
</dbReference>
<dbReference type="InterPro" id="IPR058792">
    <property type="entry name" value="Beta-barrel_RND_2"/>
</dbReference>